<proteinExistence type="predicted"/>
<gene>
    <name evidence="2" type="ORF">BBEV_3282</name>
</gene>
<keyword evidence="1" id="KW-1133">Transmembrane helix</keyword>
<protein>
    <submittedName>
        <fullName evidence="2">Uncharacterized protein</fullName>
    </submittedName>
</protein>
<dbReference type="Proteomes" id="UP000094463">
    <property type="component" value="Chromosome"/>
</dbReference>
<dbReference type="AlphaFoldDB" id="A0A1D7R007"/>
<sequence>MLTDLLSFLFVLMIFWLILFSLLRAVSFVTKRAWKKDLLLGFFQAVLLTAFWYILV</sequence>
<keyword evidence="1" id="KW-0472">Membrane</keyword>
<keyword evidence="1" id="KW-0812">Transmembrane</keyword>
<name>A0A1D7R007_9BACI</name>
<evidence type="ECO:0000313" key="3">
    <source>
        <dbReference type="Proteomes" id="UP000094463"/>
    </source>
</evidence>
<keyword evidence="3" id="KW-1185">Reference proteome</keyword>
<feature type="transmembrane region" description="Helical" evidence="1">
    <location>
        <begin position="38"/>
        <end position="55"/>
    </location>
</feature>
<evidence type="ECO:0000313" key="2">
    <source>
        <dbReference type="EMBL" id="AOM84597.1"/>
    </source>
</evidence>
<dbReference type="RefSeq" id="WP_198155031.1">
    <property type="nucleotide sequence ID" value="NZ_CP012502.1"/>
</dbReference>
<dbReference type="EMBL" id="CP012502">
    <property type="protein sequence ID" value="AOM84597.1"/>
    <property type="molecule type" value="Genomic_DNA"/>
</dbReference>
<feature type="transmembrane region" description="Helical" evidence="1">
    <location>
        <begin position="6"/>
        <end position="26"/>
    </location>
</feature>
<reference evidence="2 3" key="1">
    <citation type="submission" date="2015-08" db="EMBL/GenBank/DDBJ databases">
        <title>The complete genome sequence of Bacillus beveridgei MLTeJB.</title>
        <authorList>
            <person name="Hanson T.E."/>
            <person name="Mesa C."/>
            <person name="Basesman S.M."/>
            <person name="Oremland R.S."/>
        </authorList>
    </citation>
    <scope>NUCLEOTIDE SEQUENCE [LARGE SCALE GENOMIC DNA]</scope>
    <source>
        <strain evidence="2 3">MLTeJB</strain>
    </source>
</reference>
<organism evidence="2 3">
    <name type="scientific">Salisediminibacterium beveridgei</name>
    <dbReference type="NCBI Taxonomy" id="632773"/>
    <lineage>
        <taxon>Bacteria</taxon>
        <taxon>Bacillati</taxon>
        <taxon>Bacillota</taxon>
        <taxon>Bacilli</taxon>
        <taxon>Bacillales</taxon>
        <taxon>Bacillaceae</taxon>
        <taxon>Salisediminibacterium</taxon>
    </lineage>
</organism>
<evidence type="ECO:0000256" key="1">
    <source>
        <dbReference type="SAM" id="Phobius"/>
    </source>
</evidence>
<accession>A0A1D7R007</accession>
<dbReference type="KEGG" id="bbev:BBEV_3282"/>
<dbReference type="STRING" id="632773.BBEV_3282"/>